<protein>
    <recommendedName>
        <fullName evidence="7">G-protein coupled receptors family 2 profile 2 domain-containing protein</fullName>
    </recommendedName>
</protein>
<dbReference type="Gene3D" id="1.20.1070.10">
    <property type="entry name" value="Rhodopsin 7-helix transmembrane proteins"/>
    <property type="match status" value="1"/>
</dbReference>
<comment type="subcellular location">
    <subcellularLocation>
        <location evidence="1">Membrane</location>
        <topology evidence="1">Multi-pass membrane protein</topology>
    </subcellularLocation>
</comment>
<keyword evidence="9" id="KW-1185">Reference proteome</keyword>
<accession>A0A7J7KI58</accession>
<evidence type="ECO:0000256" key="3">
    <source>
        <dbReference type="ARBA" id="ARBA00022989"/>
    </source>
</evidence>
<reference evidence="8" key="1">
    <citation type="submission" date="2020-06" db="EMBL/GenBank/DDBJ databases">
        <title>Draft genome of Bugula neritina, a colonial animal packing powerful symbionts and potential medicines.</title>
        <authorList>
            <person name="Rayko M."/>
        </authorList>
    </citation>
    <scope>NUCLEOTIDE SEQUENCE [LARGE SCALE GENOMIC DNA]</scope>
    <source>
        <strain evidence="8">Kwan_BN1</strain>
    </source>
</reference>
<evidence type="ECO:0000256" key="6">
    <source>
        <dbReference type="SAM" id="Phobius"/>
    </source>
</evidence>
<dbReference type="Proteomes" id="UP000593567">
    <property type="component" value="Unassembled WGS sequence"/>
</dbReference>
<feature type="transmembrane region" description="Helical" evidence="6">
    <location>
        <begin position="708"/>
        <end position="729"/>
    </location>
</feature>
<evidence type="ECO:0000256" key="5">
    <source>
        <dbReference type="SAM" id="MobiDB-lite"/>
    </source>
</evidence>
<dbReference type="GO" id="GO:0007166">
    <property type="term" value="P:cell surface receptor signaling pathway"/>
    <property type="evidence" value="ECO:0007669"/>
    <property type="project" value="InterPro"/>
</dbReference>
<feature type="transmembrane region" description="Helical" evidence="6">
    <location>
        <begin position="789"/>
        <end position="812"/>
    </location>
</feature>
<evidence type="ECO:0000256" key="4">
    <source>
        <dbReference type="ARBA" id="ARBA00023136"/>
    </source>
</evidence>
<dbReference type="AlphaFoldDB" id="A0A7J7KI58"/>
<dbReference type="PANTHER" id="PTHR45902">
    <property type="entry name" value="LATROPHILIN RECEPTOR-LIKE PROTEIN A"/>
    <property type="match status" value="1"/>
</dbReference>
<feature type="transmembrane region" description="Helical" evidence="6">
    <location>
        <begin position="741"/>
        <end position="762"/>
    </location>
</feature>
<name>A0A7J7KI58_BUGNE</name>
<dbReference type="GO" id="GO:0004888">
    <property type="term" value="F:transmembrane signaling receptor activity"/>
    <property type="evidence" value="ECO:0007669"/>
    <property type="project" value="InterPro"/>
</dbReference>
<evidence type="ECO:0000256" key="2">
    <source>
        <dbReference type="ARBA" id="ARBA00022692"/>
    </source>
</evidence>
<proteinExistence type="predicted"/>
<feature type="transmembrane region" description="Helical" evidence="6">
    <location>
        <begin position="639"/>
        <end position="658"/>
    </location>
</feature>
<feature type="transmembrane region" description="Helical" evidence="6">
    <location>
        <begin position="833"/>
        <end position="854"/>
    </location>
</feature>
<evidence type="ECO:0000256" key="1">
    <source>
        <dbReference type="ARBA" id="ARBA00004141"/>
    </source>
</evidence>
<feature type="domain" description="G-protein coupled receptors family 2 profile 2" evidence="7">
    <location>
        <begin position="634"/>
        <end position="884"/>
    </location>
</feature>
<keyword evidence="2 6" id="KW-0812">Transmembrane</keyword>
<comment type="caution">
    <text evidence="8">The sequence shown here is derived from an EMBL/GenBank/DDBJ whole genome shotgun (WGS) entry which is preliminary data.</text>
</comment>
<feature type="transmembrane region" description="Helical" evidence="6">
    <location>
        <begin position="670"/>
        <end position="688"/>
    </location>
</feature>
<dbReference type="PANTHER" id="PTHR45902:SF1">
    <property type="entry name" value="LATROPHILIN RECEPTOR-LIKE PROTEIN A"/>
    <property type="match status" value="1"/>
</dbReference>
<dbReference type="CDD" id="cd13952">
    <property type="entry name" value="7tm_classB"/>
    <property type="match status" value="1"/>
</dbReference>
<evidence type="ECO:0000259" key="7">
    <source>
        <dbReference type="PROSITE" id="PS50261"/>
    </source>
</evidence>
<organism evidence="8 9">
    <name type="scientific">Bugula neritina</name>
    <name type="common">Brown bryozoan</name>
    <name type="synonym">Sertularia neritina</name>
    <dbReference type="NCBI Taxonomy" id="10212"/>
    <lineage>
        <taxon>Eukaryota</taxon>
        <taxon>Metazoa</taxon>
        <taxon>Spiralia</taxon>
        <taxon>Lophotrochozoa</taxon>
        <taxon>Bryozoa</taxon>
        <taxon>Gymnolaemata</taxon>
        <taxon>Cheilostomatida</taxon>
        <taxon>Flustrina</taxon>
        <taxon>Buguloidea</taxon>
        <taxon>Bugulidae</taxon>
        <taxon>Bugula</taxon>
    </lineage>
</organism>
<feature type="region of interest" description="Disordered" evidence="5">
    <location>
        <begin position="899"/>
        <end position="920"/>
    </location>
</feature>
<dbReference type="EMBL" id="VXIV02000588">
    <property type="protein sequence ID" value="KAF6037338.1"/>
    <property type="molecule type" value="Genomic_DNA"/>
</dbReference>
<dbReference type="OrthoDB" id="6146532at2759"/>
<dbReference type="InterPro" id="IPR053231">
    <property type="entry name" value="GPCR_LN-TM7"/>
</dbReference>
<sequence>MLRSRDCWVKHVPTESDVHKKDCSDYISKCPQTYGNEEIRRLCEFGPVYNYRNHSFDAHFYRNMFCEWCWRESDELGVPNLIFPEFETGVWLATVKPVLKNILEDQLSDENFRMLNRLSDMFISWPNDFNMTYTYNKTSLLTLEIPKMWDLGSMYCLSNYSSVCGELIVFPEATDSIQCSGPGCAYNHVQDLSNSCVGVEDFSYDPQVQLQRTFLWSVAEIAKYFSLCDVTTQYKNCECDQRCQYFGTCCQDVEVEMRDPDERMDWVCYDVYKTGTGTVVVTSCPQEASDEEKSQCSKGNVGEWSLYGWLVLDKNTRLTYKNVHCARCNKATNTTFWDVTVKCEQDRSGNIVGECSFDSYTLSLDNPGYFYECSSYKVYESKCPDMYSEWKLSKDCEWGPVSFVYYYDAVFRNYFCAICNPSYNLEYSEIVTDDPLEDLFIGSVQVSQSSVITTVKLSSWQCCGRCVQDPQPVCSEIDNSTSVLSELILKELVNSTVFENSFLLIDLCGNEMHQCFEIKTDSFPNSRISVGWTSDFTQPYLRDFQTTLMPDYTSKSKSIGGAVFSVARYPHKKKTTSVQMWRSSNDSIMFCSNKSVISQLSNQAYKQIQLSANGLQVLEVINTTTLIPGPKLTFGIHDYILLSASLLAIVCNIILIVLKKKKPLSLPDIMMVSLLTCLFGALLCFALINLPIEKDEAGCEAIAAITQFFFLASLTWSNSMAISIVRSLYSLRLVSRSHRPFVLYSVYALGLPLVCTMITYILSTGQLSISQDIYSGAGACFLGDTTIRLVLYLVPIYILIITNCILGIVVMVKIFTTGAAALKQDKVRLKKNIITCFKVSICLGLGWILLFAATASDDDLVWLIMQIFVETQGVLIAGSNLISWNCVTFIKTWSKSKMTASHSKPTSSTVTTSAGNIEMT</sequence>
<evidence type="ECO:0000313" key="8">
    <source>
        <dbReference type="EMBL" id="KAF6037338.1"/>
    </source>
</evidence>
<keyword evidence="3 6" id="KW-1133">Transmembrane helix</keyword>
<dbReference type="GO" id="GO:0016020">
    <property type="term" value="C:membrane"/>
    <property type="evidence" value="ECO:0007669"/>
    <property type="project" value="UniProtKB-SubCell"/>
</dbReference>
<dbReference type="InterPro" id="IPR017981">
    <property type="entry name" value="GPCR_2-like_7TM"/>
</dbReference>
<dbReference type="PROSITE" id="PS50261">
    <property type="entry name" value="G_PROTEIN_RECEP_F2_4"/>
    <property type="match status" value="1"/>
</dbReference>
<evidence type="ECO:0000313" key="9">
    <source>
        <dbReference type="Proteomes" id="UP000593567"/>
    </source>
</evidence>
<gene>
    <name evidence="8" type="ORF">EB796_004371</name>
</gene>
<feature type="transmembrane region" description="Helical" evidence="6">
    <location>
        <begin position="860"/>
        <end position="887"/>
    </location>
</feature>
<keyword evidence="4 6" id="KW-0472">Membrane</keyword>